<comment type="caution">
    <text evidence="13">The sequence shown here is derived from an EMBL/GenBank/DDBJ whole genome shotgun (WGS) entry which is preliminary data.</text>
</comment>
<dbReference type="InterPro" id="IPR012902">
    <property type="entry name" value="N_methyl_site"/>
</dbReference>
<evidence type="ECO:0000313" key="13">
    <source>
        <dbReference type="EMBL" id="NKE72056.1"/>
    </source>
</evidence>
<evidence type="ECO:0000259" key="12">
    <source>
        <dbReference type="Pfam" id="PF12019"/>
    </source>
</evidence>
<dbReference type="GO" id="GO:0005886">
    <property type="term" value="C:plasma membrane"/>
    <property type="evidence" value="ECO:0007669"/>
    <property type="project" value="UniProtKB-SubCell"/>
</dbReference>
<evidence type="ECO:0000256" key="11">
    <source>
        <dbReference type="SAM" id="Phobius"/>
    </source>
</evidence>
<keyword evidence="6 11" id="KW-0812">Transmembrane</keyword>
<dbReference type="Gene3D" id="3.30.700.10">
    <property type="entry name" value="Glycoprotein, Type 4 Pilin"/>
    <property type="match status" value="1"/>
</dbReference>
<keyword evidence="7 11" id="KW-1133">Transmembrane helix</keyword>
<accession>A0A7X6IBR4</accession>
<keyword evidence="14" id="KW-1185">Reference proteome</keyword>
<feature type="domain" description="General secretion pathway GspH" evidence="12">
    <location>
        <begin position="44"/>
        <end position="169"/>
    </location>
</feature>
<proteinExistence type="inferred from homology"/>
<evidence type="ECO:0000256" key="7">
    <source>
        <dbReference type="ARBA" id="ARBA00022989"/>
    </source>
</evidence>
<dbReference type="EMBL" id="VTOW01000003">
    <property type="protein sequence ID" value="NKE72056.1"/>
    <property type="molecule type" value="Genomic_DNA"/>
</dbReference>
<dbReference type="GO" id="GO:0015628">
    <property type="term" value="P:protein secretion by the type II secretion system"/>
    <property type="evidence" value="ECO:0007669"/>
    <property type="project" value="InterPro"/>
</dbReference>
<evidence type="ECO:0000256" key="5">
    <source>
        <dbReference type="ARBA" id="ARBA00022519"/>
    </source>
</evidence>
<evidence type="ECO:0000313" key="14">
    <source>
        <dbReference type="Proteomes" id="UP000534783"/>
    </source>
</evidence>
<keyword evidence="4" id="KW-0488">Methylation</keyword>
<dbReference type="RefSeq" id="WP_181071080.1">
    <property type="nucleotide sequence ID" value="NZ_VTOW01000003.1"/>
</dbReference>
<sequence length="181" mass="19175">MDRRGFTLLEIMVAVAILTILVAIAIPNYQVWVSNQRLRSDLAQLEGDLHAARMAAINRGAAVTVLFNTPAAGQYVLFFDNGAGGGTARDGVRNGSEPYLSKIGMDDSAVQARELSQGISLSLHNLASNALGTPFLLFNGRGIRQLPSGGNPGVELRNAETKKYCTTVTLVGDINVSNAAC</sequence>
<dbReference type="GO" id="GO:0015627">
    <property type="term" value="C:type II protein secretion system complex"/>
    <property type="evidence" value="ECO:0007669"/>
    <property type="project" value="InterPro"/>
</dbReference>
<dbReference type="InterPro" id="IPR045584">
    <property type="entry name" value="Pilin-like"/>
</dbReference>
<evidence type="ECO:0000256" key="8">
    <source>
        <dbReference type="ARBA" id="ARBA00023136"/>
    </source>
</evidence>
<dbReference type="SUPFAM" id="SSF54523">
    <property type="entry name" value="Pili subunits"/>
    <property type="match status" value="1"/>
</dbReference>
<evidence type="ECO:0000256" key="1">
    <source>
        <dbReference type="ARBA" id="ARBA00004377"/>
    </source>
</evidence>
<evidence type="ECO:0000256" key="9">
    <source>
        <dbReference type="ARBA" id="ARBA00025772"/>
    </source>
</evidence>
<gene>
    <name evidence="13" type="ORF">MNODULE_15005</name>
</gene>
<keyword evidence="8 11" id="KW-0472">Membrane</keyword>
<dbReference type="Pfam" id="PF12019">
    <property type="entry name" value="GspH"/>
    <property type="match status" value="1"/>
</dbReference>
<evidence type="ECO:0000256" key="6">
    <source>
        <dbReference type="ARBA" id="ARBA00022692"/>
    </source>
</evidence>
<dbReference type="AlphaFoldDB" id="A0A7X6IBR4"/>
<protein>
    <recommendedName>
        <fullName evidence="2">Type II secretion system protein H</fullName>
    </recommendedName>
    <alternativeName>
        <fullName evidence="10">General secretion pathway protein H</fullName>
    </alternativeName>
</protein>
<reference evidence="13 14" key="1">
    <citation type="journal article" date="2020" name="Nature">
        <title>Bacterial chemolithoautotrophy via manganese oxidation.</title>
        <authorList>
            <person name="Yu H."/>
            <person name="Leadbetter J.R."/>
        </authorList>
    </citation>
    <scope>NUCLEOTIDE SEQUENCE [LARGE SCALE GENOMIC DNA]</scope>
    <source>
        <strain evidence="13 14">Mn-1</strain>
    </source>
</reference>
<evidence type="ECO:0000256" key="4">
    <source>
        <dbReference type="ARBA" id="ARBA00022481"/>
    </source>
</evidence>
<name>A0A7X6IBR4_9BACT</name>
<evidence type="ECO:0000256" key="10">
    <source>
        <dbReference type="ARBA" id="ARBA00030775"/>
    </source>
</evidence>
<comment type="similarity">
    <text evidence="9">Belongs to the GSP H family.</text>
</comment>
<dbReference type="Pfam" id="PF07963">
    <property type="entry name" value="N_methyl"/>
    <property type="match status" value="1"/>
</dbReference>
<evidence type="ECO:0000256" key="2">
    <source>
        <dbReference type="ARBA" id="ARBA00021549"/>
    </source>
</evidence>
<dbReference type="InterPro" id="IPR022346">
    <property type="entry name" value="T2SS_GspH"/>
</dbReference>
<keyword evidence="3" id="KW-1003">Cell membrane</keyword>
<comment type="subcellular location">
    <subcellularLocation>
        <location evidence="1">Cell inner membrane</location>
        <topology evidence="1">Single-pass membrane protein</topology>
    </subcellularLocation>
</comment>
<dbReference type="PROSITE" id="PS00409">
    <property type="entry name" value="PROKAR_NTER_METHYL"/>
    <property type="match status" value="1"/>
</dbReference>
<organism evidence="13 14">
    <name type="scientific">Candidatus Manganitrophus noduliformans</name>
    <dbReference type="NCBI Taxonomy" id="2606439"/>
    <lineage>
        <taxon>Bacteria</taxon>
        <taxon>Pseudomonadati</taxon>
        <taxon>Nitrospirota</taxon>
        <taxon>Nitrospiria</taxon>
        <taxon>Candidatus Troglogloeales</taxon>
        <taxon>Candidatus Manganitrophaceae</taxon>
        <taxon>Candidatus Manganitrophus</taxon>
    </lineage>
</organism>
<dbReference type="NCBIfam" id="TIGR02532">
    <property type="entry name" value="IV_pilin_GFxxxE"/>
    <property type="match status" value="1"/>
</dbReference>
<dbReference type="Proteomes" id="UP000534783">
    <property type="component" value="Unassembled WGS sequence"/>
</dbReference>
<feature type="transmembrane region" description="Helical" evidence="11">
    <location>
        <begin position="6"/>
        <end position="29"/>
    </location>
</feature>
<evidence type="ECO:0000256" key="3">
    <source>
        <dbReference type="ARBA" id="ARBA00022475"/>
    </source>
</evidence>
<keyword evidence="5" id="KW-0997">Cell inner membrane</keyword>